<evidence type="ECO:0000256" key="1">
    <source>
        <dbReference type="ARBA" id="ARBA00009437"/>
    </source>
</evidence>
<keyword evidence="5" id="KW-1133">Transmembrane helix</keyword>
<dbReference type="InterPro" id="IPR000847">
    <property type="entry name" value="LysR_HTH_N"/>
</dbReference>
<keyword evidence="5" id="KW-0472">Membrane</keyword>
<reference evidence="7 8" key="1">
    <citation type="submission" date="2019-07" db="EMBL/GenBank/DDBJ databases">
        <title>Full genome sequence of Devosia sp. Gsoil 520.</title>
        <authorList>
            <person name="Im W.-T."/>
        </authorList>
    </citation>
    <scope>NUCLEOTIDE SEQUENCE [LARGE SCALE GENOMIC DNA]</scope>
    <source>
        <strain evidence="7 8">Gsoil 520</strain>
    </source>
</reference>
<dbReference type="Gene3D" id="1.10.10.10">
    <property type="entry name" value="Winged helix-like DNA-binding domain superfamily/Winged helix DNA-binding domain"/>
    <property type="match status" value="1"/>
</dbReference>
<comment type="similarity">
    <text evidence="1">Belongs to the LysR transcriptional regulatory family.</text>
</comment>
<dbReference type="EMBL" id="CP042304">
    <property type="protein sequence ID" value="QDZ12414.1"/>
    <property type="molecule type" value="Genomic_DNA"/>
</dbReference>
<evidence type="ECO:0000313" key="7">
    <source>
        <dbReference type="EMBL" id="QDZ12414.1"/>
    </source>
</evidence>
<dbReference type="PROSITE" id="PS50931">
    <property type="entry name" value="HTH_LYSR"/>
    <property type="match status" value="1"/>
</dbReference>
<dbReference type="InterPro" id="IPR005119">
    <property type="entry name" value="LysR_subst-bd"/>
</dbReference>
<dbReference type="PANTHER" id="PTHR30126">
    <property type="entry name" value="HTH-TYPE TRANSCRIPTIONAL REGULATOR"/>
    <property type="match status" value="1"/>
</dbReference>
<name>A0A5B8LXK4_9HYPH</name>
<keyword evidence="3" id="KW-0238">DNA-binding</keyword>
<proteinExistence type="inferred from homology"/>
<dbReference type="KEGG" id="dea:FPZ08_17645"/>
<sequence length="383" mass="42897">MGKAGEIPVPAVSCLSQIAPVSRCFGRPPRTGHACLPWPFRGRFLSCWAYLGAVSTKRKIRNILSGIDCFYGRRQRMDKLLNQFLAVAEAGTISAAATALFVTQPTLTFNMRKLEENLGVKLLIRTPRGVELTEYGETLYQNGRLMRRLYDNTLNAIAHQQGRTEQGLRIGSGYSWWTLFIRDMVLDYSNSYPNARIHVSLGNQLRCMDQLLSGDISLFVAHEIEGLSRSTGARLIPLTRVGQGYFVREGHALLGRPRTIAEVEAYPAVTSSLPEVRHQRFFEAWSRTTTASAPFDQGKYVFASNSLAACLDYVERSDAVLSHTEVMAEEFISRGLRQVSVTEPTRQSLIGIYVLLERAEEPRVAELIERLREKAATVLPPLE</sequence>
<dbReference type="PANTHER" id="PTHR30126:SF98">
    <property type="entry name" value="HTH-TYPE TRANSCRIPTIONAL ACTIVATOR BAUR"/>
    <property type="match status" value="1"/>
</dbReference>
<evidence type="ECO:0000256" key="4">
    <source>
        <dbReference type="ARBA" id="ARBA00023163"/>
    </source>
</evidence>
<dbReference type="Pfam" id="PF00126">
    <property type="entry name" value="HTH_1"/>
    <property type="match status" value="1"/>
</dbReference>
<evidence type="ECO:0000256" key="5">
    <source>
        <dbReference type="SAM" id="Phobius"/>
    </source>
</evidence>
<keyword evidence="2" id="KW-0805">Transcription regulation</keyword>
<protein>
    <submittedName>
        <fullName evidence="7">LysR family transcriptional regulator</fullName>
    </submittedName>
</protein>
<evidence type="ECO:0000259" key="6">
    <source>
        <dbReference type="PROSITE" id="PS50931"/>
    </source>
</evidence>
<dbReference type="SUPFAM" id="SSF46785">
    <property type="entry name" value="Winged helix' DNA-binding domain"/>
    <property type="match status" value="1"/>
</dbReference>
<dbReference type="OrthoDB" id="9811588at2"/>
<gene>
    <name evidence="7" type="ORF">FPZ08_17645</name>
</gene>
<accession>A0A5B8LXK4</accession>
<feature type="domain" description="HTH lysR-type" evidence="6">
    <location>
        <begin position="84"/>
        <end position="133"/>
    </location>
</feature>
<evidence type="ECO:0000313" key="8">
    <source>
        <dbReference type="Proteomes" id="UP000315364"/>
    </source>
</evidence>
<dbReference type="AlphaFoldDB" id="A0A5B8LXK4"/>
<dbReference type="CDD" id="cd05466">
    <property type="entry name" value="PBP2_LTTR_substrate"/>
    <property type="match status" value="1"/>
</dbReference>
<dbReference type="GO" id="GO:0003700">
    <property type="term" value="F:DNA-binding transcription factor activity"/>
    <property type="evidence" value="ECO:0007669"/>
    <property type="project" value="InterPro"/>
</dbReference>
<dbReference type="InterPro" id="IPR036390">
    <property type="entry name" value="WH_DNA-bd_sf"/>
</dbReference>
<organism evidence="7 8">
    <name type="scientific">Devosia ginsengisoli</name>
    <dbReference type="NCBI Taxonomy" id="400770"/>
    <lineage>
        <taxon>Bacteria</taxon>
        <taxon>Pseudomonadati</taxon>
        <taxon>Pseudomonadota</taxon>
        <taxon>Alphaproteobacteria</taxon>
        <taxon>Hyphomicrobiales</taxon>
        <taxon>Devosiaceae</taxon>
        <taxon>Devosia</taxon>
    </lineage>
</organism>
<keyword evidence="4" id="KW-0804">Transcription</keyword>
<dbReference type="Gene3D" id="3.40.190.290">
    <property type="match status" value="1"/>
</dbReference>
<keyword evidence="5" id="KW-0812">Transmembrane</keyword>
<dbReference type="SUPFAM" id="SSF53850">
    <property type="entry name" value="Periplasmic binding protein-like II"/>
    <property type="match status" value="1"/>
</dbReference>
<dbReference type="PRINTS" id="PR00039">
    <property type="entry name" value="HTHLYSR"/>
</dbReference>
<dbReference type="Proteomes" id="UP000315364">
    <property type="component" value="Chromosome"/>
</dbReference>
<dbReference type="Pfam" id="PF03466">
    <property type="entry name" value="LysR_substrate"/>
    <property type="match status" value="1"/>
</dbReference>
<dbReference type="GO" id="GO:0000976">
    <property type="term" value="F:transcription cis-regulatory region binding"/>
    <property type="evidence" value="ECO:0007669"/>
    <property type="project" value="TreeGrafter"/>
</dbReference>
<evidence type="ECO:0000256" key="2">
    <source>
        <dbReference type="ARBA" id="ARBA00023015"/>
    </source>
</evidence>
<evidence type="ECO:0000256" key="3">
    <source>
        <dbReference type="ARBA" id="ARBA00023125"/>
    </source>
</evidence>
<keyword evidence="8" id="KW-1185">Reference proteome</keyword>
<dbReference type="InterPro" id="IPR036388">
    <property type="entry name" value="WH-like_DNA-bd_sf"/>
</dbReference>
<feature type="transmembrane region" description="Helical" evidence="5">
    <location>
        <begin position="80"/>
        <end position="102"/>
    </location>
</feature>